<dbReference type="PANTHER" id="PTHR37984:SF5">
    <property type="entry name" value="PROTEIN NYNRIN-LIKE"/>
    <property type="match status" value="1"/>
</dbReference>
<keyword evidence="2" id="KW-0808">Transferase</keyword>
<evidence type="ECO:0000313" key="12">
    <source>
        <dbReference type="Proteomes" id="UP000188320"/>
    </source>
</evidence>
<dbReference type="EC" id="2.7.7.49" evidence="1"/>
<evidence type="ECO:0000256" key="2">
    <source>
        <dbReference type="ARBA" id="ARBA00022679"/>
    </source>
</evidence>
<dbReference type="InterPro" id="IPR021109">
    <property type="entry name" value="Peptidase_aspartic_dom_sf"/>
</dbReference>
<dbReference type="InterPro" id="IPR043128">
    <property type="entry name" value="Rev_trsase/Diguanyl_cyclase"/>
</dbReference>
<keyword evidence="7" id="KW-0695">RNA-directed DNA polymerase</keyword>
<dbReference type="Proteomes" id="UP000188320">
    <property type="component" value="Unassembled WGS sequence"/>
</dbReference>
<protein>
    <recommendedName>
        <fullName evidence="1">RNA-directed DNA polymerase</fullName>
        <ecNumber evidence="1">2.7.7.49</ecNumber>
    </recommendedName>
</protein>
<dbReference type="GO" id="GO:0008270">
    <property type="term" value="F:zinc ion binding"/>
    <property type="evidence" value="ECO:0007669"/>
    <property type="project" value="UniProtKB-KW"/>
</dbReference>
<dbReference type="InterPro" id="IPR043502">
    <property type="entry name" value="DNA/RNA_pol_sf"/>
</dbReference>
<dbReference type="PANTHER" id="PTHR37984">
    <property type="entry name" value="PROTEIN CBG26694"/>
    <property type="match status" value="1"/>
</dbReference>
<evidence type="ECO:0000256" key="8">
    <source>
        <dbReference type="PROSITE-ProRule" id="PRU00047"/>
    </source>
</evidence>
<dbReference type="Pfam" id="PF17917">
    <property type="entry name" value="RT_RNaseH"/>
    <property type="match status" value="1"/>
</dbReference>
<reference evidence="12" key="1">
    <citation type="submission" date="2017-01" db="EMBL/GenBank/DDBJ databases">
        <authorList>
            <person name="Wang Y."/>
            <person name="White M."/>
            <person name="Kvist S."/>
            <person name="Moncalvo J.-M."/>
        </authorList>
    </citation>
    <scope>NUCLEOTIDE SEQUENCE [LARGE SCALE GENOMIC DNA]</scope>
    <source>
        <strain evidence="12">COL-18-3</strain>
    </source>
</reference>
<dbReference type="Gene3D" id="3.30.70.270">
    <property type="match status" value="1"/>
</dbReference>
<proteinExistence type="predicted"/>
<feature type="region of interest" description="Disordered" evidence="9">
    <location>
        <begin position="275"/>
        <end position="310"/>
    </location>
</feature>
<evidence type="ECO:0000259" key="10">
    <source>
        <dbReference type="PROSITE" id="PS50158"/>
    </source>
</evidence>
<evidence type="ECO:0000313" key="11">
    <source>
        <dbReference type="EMBL" id="OMH78370.1"/>
    </source>
</evidence>
<dbReference type="OrthoDB" id="5094105at2759"/>
<comment type="caution">
    <text evidence="11">The sequence shown here is derived from an EMBL/GenBank/DDBJ whole genome shotgun (WGS) entry which is preliminary data.</text>
</comment>
<keyword evidence="4" id="KW-0540">Nuclease</keyword>
<gene>
    <name evidence="11" type="ORF">AX774_g8242</name>
</gene>
<evidence type="ECO:0000256" key="9">
    <source>
        <dbReference type="SAM" id="MobiDB-lite"/>
    </source>
</evidence>
<feature type="domain" description="CCHC-type" evidence="10">
    <location>
        <begin position="237"/>
        <end position="252"/>
    </location>
</feature>
<dbReference type="InterPro" id="IPR041588">
    <property type="entry name" value="Integrase_H2C2"/>
</dbReference>
<dbReference type="Pfam" id="PF13975">
    <property type="entry name" value="gag-asp_proteas"/>
    <property type="match status" value="1"/>
</dbReference>
<dbReference type="PROSITE" id="PS50158">
    <property type="entry name" value="ZF_CCHC"/>
    <property type="match status" value="1"/>
</dbReference>
<accession>A0A1R1PBP3</accession>
<dbReference type="Pfam" id="PF17921">
    <property type="entry name" value="Integrase_H2C2"/>
    <property type="match status" value="1"/>
</dbReference>
<name>A0A1R1PBP3_ZANCU</name>
<keyword evidence="8" id="KW-0862">Zinc</keyword>
<dbReference type="GO" id="GO:0004519">
    <property type="term" value="F:endonuclease activity"/>
    <property type="evidence" value="ECO:0007669"/>
    <property type="project" value="UniProtKB-KW"/>
</dbReference>
<dbReference type="Gene3D" id="1.10.340.70">
    <property type="match status" value="1"/>
</dbReference>
<keyword evidence="3" id="KW-0548">Nucleotidyltransferase</keyword>
<dbReference type="FunFam" id="3.10.20.370:FF:000001">
    <property type="entry name" value="Retrovirus-related Pol polyprotein from transposon 17.6-like protein"/>
    <property type="match status" value="1"/>
</dbReference>
<keyword evidence="8" id="KW-0863">Zinc-finger</keyword>
<dbReference type="EMBL" id="LSSK01001953">
    <property type="protein sequence ID" value="OMH78370.1"/>
    <property type="molecule type" value="Genomic_DNA"/>
</dbReference>
<keyword evidence="12" id="KW-1185">Reference proteome</keyword>
<keyword evidence="8" id="KW-0479">Metal-binding</keyword>
<keyword evidence="6" id="KW-0378">Hydrolase</keyword>
<evidence type="ECO:0000256" key="3">
    <source>
        <dbReference type="ARBA" id="ARBA00022695"/>
    </source>
</evidence>
<evidence type="ECO:0000256" key="1">
    <source>
        <dbReference type="ARBA" id="ARBA00012493"/>
    </source>
</evidence>
<dbReference type="GO" id="GO:0003964">
    <property type="term" value="F:RNA-directed DNA polymerase activity"/>
    <property type="evidence" value="ECO:0007669"/>
    <property type="project" value="UniProtKB-KW"/>
</dbReference>
<dbReference type="InterPro" id="IPR041373">
    <property type="entry name" value="RT_RNaseH"/>
</dbReference>
<dbReference type="Gene3D" id="3.10.20.370">
    <property type="match status" value="1"/>
</dbReference>
<evidence type="ECO:0000256" key="6">
    <source>
        <dbReference type="ARBA" id="ARBA00022801"/>
    </source>
</evidence>
<dbReference type="GO" id="GO:0016787">
    <property type="term" value="F:hydrolase activity"/>
    <property type="evidence" value="ECO:0007669"/>
    <property type="project" value="UniProtKB-KW"/>
</dbReference>
<evidence type="ECO:0000256" key="7">
    <source>
        <dbReference type="ARBA" id="ARBA00022918"/>
    </source>
</evidence>
<dbReference type="SUPFAM" id="SSF56672">
    <property type="entry name" value="DNA/RNA polymerases"/>
    <property type="match status" value="1"/>
</dbReference>
<dbReference type="AlphaFoldDB" id="A0A1R1PBP3"/>
<dbReference type="SUPFAM" id="SSF50630">
    <property type="entry name" value="Acid proteases"/>
    <property type="match status" value="1"/>
</dbReference>
<dbReference type="InterPro" id="IPR050951">
    <property type="entry name" value="Retrovirus_Pol_polyprotein"/>
</dbReference>
<sequence>MDSIQRFEESSDIEPMEWLNQFRLLSKLNKWDESDWIDLIQLKLGRRELIWYKKNLGKFTDWTTFTVEFRDKFSKENQGYMSYDKLKEIKQENYSSIEELEYALEVSLRDANVEDETAKFNWLVSSLRPEYKIKVREGKLSEWDEVINWIMENERTKVQNTSWRSELEAAQREEHSGLGRRTGENTTGSIGYQDMLNKMEEWSVNILSKVDEAVERRMKSVQNTGNPRHRYVPRPVRCFNCQKLGHKRHECKANPSQYRNQSPPQDRGVNVLETERMESETSEVLAVQRRKSPEVRANPYKATQARQEHVKAPHLTQIKMEVQEDMPMSEPKKQPAKISAPLKMAENVKPFSLNEELATFYPHISLPQLLEVSPKLSNELSMLNKKVKKNEINELYMEEPKQSNCKIRASVFGSEVITIVDTGAVCSVATPDLIEEWGLMSEPDENQIIITADGKKHLTRGKIIGVPLEIGGMEFPTDMTIMDRMDNTLILGTDFLQRYKVIIDLQTRSVKIPLTSAELVVPIYTNSYSDSSAQNYSEIYLMAKLDSIEAEVQDKYDDVRFDRLREEYNDLFVEDLEELTQTDVVEHTIELTDVPLLKLLKKNSKWTWDDEMEMAFEKLKNALCSPPTLTHPDWEQEFILTTDASYKGIGGILSQLKNNEEKPICYISRTTNKHEKNYSVTHLEGLALVWSIKKFKYYLWGRHFTIRTDHKSLLQLFDRTEITGRVARWAMILRNYNYTIVHCQGKNNPADALSRLETDNIPKKEETIDVFAMDFLYYEAIKEYLRSYNYPNNADESFRKRLRDKSRKYKLQGDKLVRIVKGNKKEVLHERNVYNEIKLIHEEGHEGMTNTWLKVKEKFTGNRLFDTVKAVVNQCESCQLFKGSRNSLVKQCRKNKENWDQYIWKSLLAIRTMRNNATKFSPAELLYGTKISTPSTWTPPPDVEDMDIAIQERVEAIKSELPALRRSGLTNSKTTKEKERIRYNRNVQVYEFKEGNLVLKKVEQPQSKLEQLWEGPYRVDRKLRLGTYVITDSDGNRDLVHGDLLKHYHYKDEMIPDVTTTLKSKLKRFRMVGPIWSRGSVI</sequence>
<dbReference type="Gene3D" id="2.40.70.10">
    <property type="entry name" value="Acid Proteases"/>
    <property type="match status" value="1"/>
</dbReference>
<evidence type="ECO:0000256" key="4">
    <source>
        <dbReference type="ARBA" id="ARBA00022722"/>
    </source>
</evidence>
<keyword evidence="5" id="KW-0255">Endonuclease</keyword>
<dbReference type="CDD" id="cd09274">
    <property type="entry name" value="RNase_HI_RT_Ty3"/>
    <property type="match status" value="1"/>
</dbReference>
<dbReference type="GO" id="GO:0003676">
    <property type="term" value="F:nucleic acid binding"/>
    <property type="evidence" value="ECO:0007669"/>
    <property type="project" value="InterPro"/>
</dbReference>
<dbReference type="InterPro" id="IPR001878">
    <property type="entry name" value="Znf_CCHC"/>
</dbReference>
<evidence type="ECO:0000256" key="5">
    <source>
        <dbReference type="ARBA" id="ARBA00022759"/>
    </source>
</evidence>
<organism evidence="11 12">
    <name type="scientific">Zancudomyces culisetae</name>
    <name type="common">Gut fungus</name>
    <name type="synonym">Smittium culisetae</name>
    <dbReference type="NCBI Taxonomy" id="1213189"/>
    <lineage>
        <taxon>Eukaryota</taxon>
        <taxon>Fungi</taxon>
        <taxon>Fungi incertae sedis</taxon>
        <taxon>Zoopagomycota</taxon>
        <taxon>Kickxellomycotina</taxon>
        <taxon>Harpellomycetes</taxon>
        <taxon>Harpellales</taxon>
        <taxon>Legeriomycetaceae</taxon>
        <taxon>Zancudomyces</taxon>
    </lineage>
</organism>